<dbReference type="EMBL" id="JAPZBU010000008">
    <property type="protein sequence ID" value="KAJ5392547.1"/>
    <property type="molecule type" value="Genomic_DNA"/>
</dbReference>
<comment type="similarity">
    <text evidence="2">Belongs to the TCTP family.</text>
</comment>
<dbReference type="InterPro" id="IPR018105">
    <property type="entry name" value="Translational_control_tumour_p"/>
</dbReference>
<organism evidence="4 5">
    <name type="scientific">Penicillium cosmopolitanum</name>
    <dbReference type="NCBI Taxonomy" id="1131564"/>
    <lineage>
        <taxon>Eukaryota</taxon>
        <taxon>Fungi</taxon>
        <taxon>Dikarya</taxon>
        <taxon>Ascomycota</taxon>
        <taxon>Pezizomycotina</taxon>
        <taxon>Eurotiomycetes</taxon>
        <taxon>Eurotiomycetidae</taxon>
        <taxon>Eurotiales</taxon>
        <taxon>Aspergillaceae</taxon>
        <taxon>Penicillium</taxon>
    </lineage>
</organism>
<feature type="domain" description="TCTP" evidence="3">
    <location>
        <begin position="1"/>
        <end position="173"/>
    </location>
</feature>
<reference evidence="4" key="1">
    <citation type="submission" date="2022-12" db="EMBL/GenBank/DDBJ databases">
        <authorList>
            <person name="Petersen C."/>
        </authorList>
    </citation>
    <scope>NUCLEOTIDE SEQUENCE</scope>
    <source>
        <strain evidence="4">IBT 29677</strain>
    </source>
</reference>
<dbReference type="PROSITE" id="PS51797">
    <property type="entry name" value="TCTP_3"/>
    <property type="match status" value="1"/>
</dbReference>
<accession>A0A9W9VZY9</accession>
<dbReference type="AlphaFoldDB" id="A0A9W9VZY9"/>
<gene>
    <name evidence="4" type="ORF">N7509_008037</name>
</gene>
<dbReference type="PANTHER" id="PTHR11991">
    <property type="entry name" value="TRANSLATIONALLY CONTROLLED TUMOR PROTEIN-RELATED"/>
    <property type="match status" value="1"/>
</dbReference>
<dbReference type="OrthoDB" id="10248936at2759"/>
<dbReference type="Pfam" id="PF00838">
    <property type="entry name" value="TCTP"/>
    <property type="match status" value="1"/>
</dbReference>
<dbReference type="GeneID" id="81371654"/>
<dbReference type="SUPFAM" id="SSF51316">
    <property type="entry name" value="Mss4-like"/>
    <property type="match status" value="1"/>
</dbReference>
<dbReference type="InterPro" id="IPR011323">
    <property type="entry name" value="Mss4/transl-control_tumour"/>
</dbReference>
<dbReference type="InterPro" id="IPR011057">
    <property type="entry name" value="Mss4-like_sf"/>
</dbReference>
<comment type="caution">
    <text evidence="4">The sequence shown here is derived from an EMBL/GenBank/DDBJ whole genome shotgun (WGS) entry which is preliminary data.</text>
</comment>
<dbReference type="GO" id="GO:0005509">
    <property type="term" value="F:calcium ion binding"/>
    <property type="evidence" value="ECO:0007669"/>
    <property type="project" value="TreeGrafter"/>
</dbReference>
<evidence type="ECO:0000256" key="1">
    <source>
        <dbReference type="ARBA" id="ARBA00014759"/>
    </source>
</evidence>
<proteinExistence type="inferred from homology"/>
<reference evidence="4" key="2">
    <citation type="journal article" date="2023" name="IMA Fungus">
        <title>Comparative genomic study of the Penicillium genus elucidates a diverse pangenome and 15 lateral gene transfer events.</title>
        <authorList>
            <person name="Petersen C."/>
            <person name="Sorensen T."/>
            <person name="Nielsen M.R."/>
            <person name="Sondergaard T.E."/>
            <person name="Sorensen J.L."/>
            <person name="Fitzpatrick D.A."/>
            <person name="Frisvad J.C."/>
            <person name="Nielsen K.L."/>
        </authorList>
    </citation>
    <scope>NUCLEOTIDE SEQUENCE</scope>
    <source>
        <strain evidence="4">IBT 29677</strain>
    </source>
</reference>
<dbReference type="PANTHER" id="PTHR11991:SF0">
    <property type="entry name" value="TRANSLATIONALLY-CONTROLLED TUMOR PROTEIN"/>
    <property type="match status" value="1"/>
</dbReference>
<evidence type="ECO:0000259" key="3">
    <source>
        <dbReference type="PROSITE" id="PS51797"/>
    </source>
</evidence>
<evidence type="ECO:0000313" key="4">
    <source>
        <dbReference type="EMBL" id="KAJ5392547.1"/>
    </source>
</evidence>
<dbReference type="RefSeq" id="XP_056488225.1">
    <property type="nucleotide sequence ID" value="XM_056632674.1"/>
</dbReference>
<keyword evidence="5" id="KW-1185">Reference proteome</keyword>
<dbReference type="GO" id="GO:0005737">
    <property type="term" value="C:cytoplasm"/>
    <property type="evidence" value="ECO:0007669"/>
    <property type="project" value="TreeGrafter"/>
</dbReference>
<protein>
    <recommendedName>
        <fullName evidence="1">Translationally-controlled tumor protein homolog</fullName>
    </recommendedName>
</protein>
<dbReference type="Proteomes" id="UP001147747">
    <property type="component" value="Unassembled WGS sequence"/>
</dbReference>
<sequence>MIIYRAANYPAGHCFRDELLSEMFKINPAKDCPILWEVECKKYVKKANEELPLNGDEEDGEGEAVMVYDIEDQSGLNQLSKPSKEDFKGHLKKCARNVMSNLLAGGATSDTLDKFKSGASAAMEKISANYDNSEVFMGRDMNDAAMHVLITLREDGVTPFATLWKHGLKGIAI</sequence>
<dbReference type="Gene3D" id="2.170.150.10">
    <property type="entry name" value="Metal Binding Protein, Guanine Nucleotide Exchange Factor, Chain A"/>
    <property type="match status" value="1"/>
</dbReference>
<name>A0A9W9VZY9_9EURO</name>
<dbReference type="InterPro" id="IPR034737">
    <property type="entry name" value="TCTP"/>
</dbReference>
<evidence type="ECO:0000256" key="2">
    <source>
        <dbReference type="PROSITE-ProRule" id="PRU01133"/>
    </source>
</evidence>
<evidence type="ECO:0000313" key="5">
    <source>
        <dbReference type="Proteomes" id="UP001147747"/>
    </source>
</evidence>